<reference evidence="1 2" key="1">
    <citation type="journal article" date="2010" name="Virol. J.">
        <title>Genomes of the T4-related bacteriophages as windows on microbial genome evolution.</title>
        <authorList>
            <person name="Petrov V.M."/>
            <person name="Ratnayaka S."/>
            <person name="Nolan J.M."/>
            <person name="Miller E.S."/>
            <person name="Karam J.D."/>
        </authorList>
    </citation>
    <scope>NUCLEOTIDE SEQUENCE [LARGE SCALE GENOMIC DNA]</scope>
</reference>
<name>E5E456_9CAUD</name>
<sequence length="110" mass="12514">MANDFDLNLDIEDVEEYIEPSGPPDNTLYDKSLGIIKEAMKDVKQEILIKLEDGTDHIVYVTELQISGNGVSYGFSTPSEDRKAELTPHVEHVLKLQLDEILKSTKRFMF</sequence>
<accession>E5E456</accession>
<dbReference type="EMBL" id="GU911519">
    <property type="protein sequence ID" value="ADG36040.1"/>
    <property type="molecule type" value="Genomic_DNA"/>
</dbReference>
<dbReference type="InterPro" id="IPR021049">
    <property type="entry name" value="Phage_T4_Gp40"/>
</dbReference>
<dbReference type="KEGG" id="vg:9925966"/>
<dbReference type="GeneID" id="9925966"/>
<dbReference type="Proteomes" id="UP000008730">
    <property type="component" value="Segment"/>
</dbReference>
<dbReference type="Pfam" id="PF11113">
    <property type="entry name" value="Phage_head_chap"/>
    <property type="match status" value="1"/>
</dbReference>
<gene>
    <name evidence="1" type="primary">40</name>
    <name evidence="1" type="ORF">Acj61p075</name>
</gene>
<proteinExistence type="predicted"/>
<keyword evidence="2" id="KW-1185">Reference proteome</keyword>
<dbReference type="OrthoDB" id="20005at10239"/>
<protein>
    <submittedName>
        <fullName evidence="1">Gp40 head vertex assembly chaperone</fullName>
    </submittedName>
</protein>
<evidence type="ECO:0000313" key="2">
    <source>
        <dbReference type="Proteomes" id="UP000008730"/>
    </source>
</evidence>
<evidence type="ECO:0000313" key="1">
    <source>
        <dbReference type="EMBL" id="ADG36040.1"/>
    </source>
</evidence>
<dbReference type="RefSeq" id="YP_004009692.1">
    <property type="nucleotide sequence ID" value="NC_014661.1"/>
</dbReference>
<organism evidence="1 2">
    <name type="scientific">Acinetobacter phage Acj61</name>
    <dbReference type="NCBI Taxonomy" id="760732"/>
    <lineage>
        <taxon>Viruses</taxon>
        <taxon>Duplodnaviria</taxon>
        <taxon>Heunggongvirae</taxon>
        <taxon>Uroviricota</taxon>
        <taxon>Caudoviricetes</taxon>
        <taxon>Pantevenvirales</taxon>
        <taxon>Straboviridae</taxon>
        <taxon>Twarogvirinae</taxon>
        <taxon>Lasallevirus</taxon>
        <taxon>Lasallevirus Acj61</taxon>
        <taxon>Acinetobacter virus Acj61</taxon>
    </lineage>
</organism>